<comment type="cofactor">
    <cofactor evidence="1">
        <name>pyridoxal 5'-phosphate</name>
        <dbReference type="ChEBI" id="CHEBI:597326"/>
    </cofactor>
</comment>
<dbReference type="AlphaFoldDB" id="D5U336"/>
<dbReference type="GO" id="GO:0006565">
    <property type="term" value="P:L-serine catabolic process"/>
    <property type="evidence" value="ECO:0007669"/>
    <property type="project" value="TreeGrafter"/>
</dbReference>
<dbReference type="Gene3D" id="3.40.50.1100">
    <property type="match status" value="2"/>
</dbReference>
<dbReference type="STRING" id="633148.Tagg_1273"/>
<dbReference type="OrthoDB" id="10138at2157"/>
<proteinExistence type="predicted"/>
<evidence type="ECO:0000256" key="1">
    <source>
        <dbReference type="ARBA" id="ARBA00001933"/>
    </source>
</evidence>
<dbReference type="PANTHER" id="PTHR48078:SF6">
    <property type="entry name" value="L-THREONINE DEHYDRATASE CATABOLIC TDCB"/>
    <property type="match status" value="1"/>
</dbReference>
<evidence type="ECO:0000313" key="5">
    <source>
        <dbReference type="EMBL" id="ADG91536.1"/>
    </source>
</evidence>
<dbReference type="RefSeq" id="WP_013130129.1">
    <property type="nucleotide sequence ID" value="NC_014160.1"/>
</dbReference>
<keyword evidence="6" id="KW-1185">Reference proteome</keyword>
<dbReference type="eggNOG" id="arCOG01434">
    <property type="taxonomic scope" value="Archaea"/>
</dbReference>
<dbReference type="InterPro" id="IPR036052">
    <property type="entry name" value="TrpB-like_PALP_sf"/>
</dbReference>
<dbReference type="GO" id="GO:0006567">
    <property type="term" value="P:L-threonine catabolic process"/>
    <property type="evidence" value="ECO:0007669"/>
    <property type="project" value="TreeGrafter"/>
</dbReference>
<dbReference type="GeneID" id="9166318"/>
<reference key="3">
    <citation type="submission" date="2010-02" db="EMBL/GenBank/DDBJ databases">
        <title>Complete genome sequence of Thermosphaera aggregans type strain (M11TL).</title>
        <authorList>
            <consortium name="US DOE Joint Genome Institute (JGI-PGF)"/>
            <person name="Spring S."/>
            <person name="Lapidus A."/>
            <person name="Munk C."/>
            <person name="Schroeder M."/>
            <person name="Glavina Del Rio T."/>
            <person name="Tice H."/>
            <person name="Copeland A."/>
            <person name="Cheng J.-F."/>
            <person name="Lucas S."/>
            <person name="Chen F."/>
            <person name="Nolan M."/>
            <person name="Bruce D."/>
            <person name="Goodwin L."/>
            <person name="Pitluck S."/>
            <person name="Ivanova N."/>
            <person name="Mavromatis K."/>
            <person name="Ovchinnikova G."/>
            <person name="Pati A."/>
            <person name="Chen A."/>
            <person name="Palaniappan K."/>
            <person name="Land M."/>
            <person name="Hauser L."/>
            <person name="Chang Y.-J."/>
            <person name="Jeffries C.C."/>
            <person name="Brettin T."/>
            <person name="Detter J.C."/>
            <person name="Tapia R."/>
            <person name="Han C."/>
            <person name="Chain P."/>
            <person name="Heimerl T."/>
            <person name="Weik F."/>
            <person name="Goker M."/>
            <person name="Rachel R."/>
            <person name="Bristow J."/>
            <person name="Eisen J.A."/>
            <person name="Markowitz V."/>
            <person name="Hugenholtz P."/>
            <person name="Kyrpides N.C."/>
            <person name="Klenk H.-P."/>
        </authorList>
    </citation>
    <scope>NUCLEOTIDE SEQUENCE</scope>
    <source>
        <strain>DSM 11486</strain>
    </source>
</reference>
<name>D5U336_THEAM</name>
<dbReference type="EMBL" id="CP001939">
    <property type="protein sequence ID" value="ADG91536.1"/>
    <property type="molecule type" value="Genomic_DNA"/>
</dbReference>
<dbReference type="HOGENOM" id="CLU_028142_4_0_2"/>
<sequence length="350" mass="38267">MAEWYCPRCGFKAELWSRYYFECPVCKSPLEITHPLLFEPRGKGLARYSSMLPFTPERGRGEGGTPLVREVLNSVEVWFKLDYLNPSGSFKDRGSALSLYYAYKMGFKSVVEDTSGNTGVSVSLYSRLYGLKPFICMPRTAPEGKKKLVKRLGGVVVETADRAEASLKVLEHAGESFYVSHTKSPLFLEGFTTIAYEIYEDAGVPDALIIPVGSGSLLLGVFKGFQNLASLGLISKTPVIYAVQGYSVQPVYKAFKGCEEEGEASTLADGVAVPNPPRLQEIVSAVRASKGDVVLVGNSEIEKAYTELWERGFTVEPTSAIVHAAFLKLLDKLKGKRVASILTGSGLKMI</sequence>
<dbReference type="GO" id="GO:0009097">
    <property type="term" value="P:isoleucine biosynthetic process"/>
    <property type="evidence" value="ECO:0007669"/>
    <property type="project" value="TreeGrafter"/>
</dbReference>
<evidence type="ECO:0000256" key="3">
    <source>
        <dbReference type="ARBA" id="ARBA00023239"/>
    </source>
</evidence>
<organism evidence="5 6">
    <name type="scientific">Thermosphaera aggregans (strain DSM 11486 / M11TL)</name>
    <dbReference type="NCBI Taxonomy" id="633148"/>
    <lineage>
        <taxon>Archaea</taxon>
        <taxon>Thermoproteota</taxon>
        <taxon>Thermoprotei</taxon>
        <taxon>Desulfurococcales</taxon>
        <taxon>Desulfurococcaceae</taxon>
        <taxon>Thermosphaera</taxon>
    </lineage>
</organism>
<evidence type="ECO:0000259" key="4">
    <source>
        <dbReference type="Pfam" id="PF00291"/>
    </source>
</evidence>
<reference evidence="5 6" key="1">
    <citation type="journal article" date="2010" name="Stand. Genomic Sci.">
        <title>Complete genome sequence of Thermosphaera aggregans type strain (M11TL).</title>
        <authorList>
            <person name="Spring S."/>
            <person name="Rachel R."/>
            <person name="Lapidus A."/>
            <person name="Davenport K."/>
            <person name="Tice H."/>
            <person name="Copeland A."/>
            <person name="Cheng J.F."/>
            <person name="Lucas S."/>
            <person name="Chen F."/>
            <person name="Nolan M."/>
            <person name="Bruce D."/>
            <person name="Goodwin L."/>
            <person name="Pitluck S."/>
            <person name="Ivanova N."/>
            <person name="Mavromatis K."/>
            <person name="Ovchinnikova G."/>
            <person name="Pati A."/>
            <person name="Chen A."/>
            <person name="Palaniappan K."/>
            <person name="Land M."/>
            <person name="Hauser L."/>
            <person name="Chang Y.J."/>
            <person name="Jeffries C.C."/>
            <person name="Brettin T."/>
            <person name="Detter J.C."/>
            <person name="Tapia R."/>
            <person name="Han C."/>
            <person name="Heimerl T."/>
            <person name="Weikl F."/>
            <person name="Brambilla E."/>
            <person name="Goker M."/>
            <person name="Bristow J."/>
            <person name="Eisen J.A."/>
            <person name="Markowitz V."/>
            <person name="Hugenholtz P."/>
            <person name="Kyrpides N.C."/>
            <person name="Klenk H.P."/>
        </authorList>
    </citation>
    <scope>NUCLEOTIDE SEQUENCE [LARGE SCALE GENOMIC DNA]</scope>
    <source>
        <strain evidence="6">DSM 11486 / M11TL</strain>
    </source>
</reference>
<dbReference type="KEGG" id="tag:Tagg_1273"/>
<evidence type="ECO:0000256" key="2">
    <source>
        <dbReference type="ARBA" id="ARBA00022898"/>
    </source>
</evidence>
<feature type="domain" description="Tryptophan synthase beta chain-like PALP" evidence="4">
    <location>
        <begin position="61"/>
        <end position="344"/>
    </location>
</feature>
<dbReference type="SUPFAM" id="SSF53686">
    <property type="entry name" value="Tryptophan synthase beta subunit-like PLP-dependent enzymes"/>
    <property type="match status" value="1"/>
</dbReference>
<dbReference type="GO" id="GO:0004795">
    <property type="term" value="F:threonine synthase activity"/>
    <property type="evidence" value="ECO:0007669"/>
    <property type="project" value="UniProtKB-EC"/>
</dbReference>
<dbReference type="GO" id="GO:0004794">
    <property type="term" value="F:threonine deaminase activity"/>
    <property type="evidence" value="ECO:0007669"/>
    <property type="project" value="TreeGrafter"/>
</dbReference>
<dbReference type="GO" id="GO:0003941">
    <property type="term" value="F:L-serine ammonia-lyase activity"/>
    <property type="evidence" value="ECO:0007669"/>
    <property type="project" value="TreeGrafter"/>
</dbReference>
<dbReference type="PANTHER" id="PTHR48078">
    <property type="entry name" value="THREONINE DEHYDRATASE, MITOCHONDRIAL-RELATED"/>
    <property type="match status" value="1"/>
</dbReference>
<protein>
    <submittedName>
        <fullName evidence="5">L-threonine synthase</fullName>
        <ecNumber evidence="5">4.2.3.1</ecNumber>
    </submittedName>
</protein>
<accession>D5U336</accession>
<dbReference type="Pfam" id="PF00291">
    <property type="entry name" value="PALP"/>
    <property type="match status" value="1"/>
</dbReference>
<gene>
    <name evidence="5" type="ordered locus">Tagg_1273</name>
</gene>
<evidence type="ECO:0000313" key="6">
    <source>
        <dbReference type="Proteomes" id="UP000002376"/>
    </source>
</evidence>
<dbReference type="InterPro" id="IPR001926">
    <property type="entry name" value="TrpB-like_PALP"/>
</dbReference>
<dbReference type="InterPro" id="IPR050147">
    <property type="entry name" value="Ser/Thr_Dehydratase"/>
</dbReference>
<dbReference type="EC" id="4.2.3.1" evidence="5"/>
<keyword evidence="3 5" id="KW-0456">Lyase</keyword>
<keyword evidence="2" id="KW-0663">Pyridoxal phosphate</keyword>
<reference evidence="6" key="2">
    <citation type="journal article" date="2010" name="Stand. Genomic Sci.">
        <title>Complete genome sequence of Thermosphaera aggregans type strain (M11TLT).</title>
        <authorList>
            <person name="Spring S."/>
            <person name="Rachel R."/>
            <person name="Lapidus A."/>
            <person name="Davenport K."/>
            <person name="Tice H."/>
            <person name="Copeland A."/>
            <person name="Cheng J.-F."/>
            <person name="Lucas S."/>
            <person name="Chen F."/>
            <person name="Nolan M."/>
            <person name="Bruce D."/>
            <person name="Goodwin L."/>
            <person name="Pitluck S."/>
            <person name="Ivanova N."/>
            <person name="Mavromatis K."/>
            <person name="Ovchinnikova G."/>
            <person name="Pati A."/>
            <person name="Chen A."/>
            <person name="Palaniappan K."/>
            <person name="Land M."/>
            <person name="Hauser L."/>
            <person name="Chang Y.-J."/>
            <person name="Jeffries C.C."/>
            <person name="Brettin T."/>
            <person name="Detter J.C."/>
            <person name="Tapia R."/>
            <person name="Han C."/>
            <person name="Heimerl T."/>
            <person name="Weikl F."/>
            <person name="Brambilla E."/>
            <person name="Goker M."/>
            <person name="Bristow J."/>
            <person name="Eisen J.A."/>
            <person name="Markowitz V."/>
            <person name="Hugenholtz P."/>
            <person name="Kyrpides N.C."/>
            <person name="Klenk H.-P."/>
        </authorList>
    </citation>
    <scope>NUCLEOTIDE SEQUENCE [LARGE SCALE GENOMIC DNA]</scope>
    <source>
        <strain evidence="6">DSM 11486 / M11TL</strain>
    </source>
</reference>
<dbReference type="Proteomes" id="UP000002376">
    <property type="component" value="Chromosome"/>
</dbReference>